<dbReference type="GO" id="GO:0016491">
    <property type="term" value="F:oxidoreductase activity"/>
    <property type="evidence" value="ECO:0007669"/>
    <property type="project" value="UniProtKB-KW"/>
</dbReference>
<evidence type="ECO:0000256" key="2">
    <source>
        <dbReference type="ARBA" id="ARBA00022857"/>
    </source>
</evidence>
<reference evidence="4 5" key="1">
    <citation type="journal article" date="2016" name="PLoS Pathog.">
        <title>Biosynthesis of antibiotic leucinostatins in bio-control fungus Purpureocillium lilacinum and their inhibition on phytophthora revealed by genome mining.</title>
        <authorList>
            <person name="Wang G."/>
            <person name="Liu Z."/>
            <person name="Lin R."/>
            <person name="Li E."/>
            <person name="Mao Z."/>
            <person name="Ling J."/>
            <person name="Yang Y."/>
            <person name="Yin W.B."/>
            <person name="Xie B."/>
        </authorList>
    </citation>
    <scope>NUCLEOTIDE SEQUENCE [LARGE SCALE GENOMIC DNA]</scope>
    <source>
        <strain evidence="4">170</strain>
    </source>
</reference>
<dbReference type="PANTHER" id="PTHR43639:SF1">
    <property type="entry name" value="SHORT-CHAIN DEHYDROGENASE_REDUCTASE FAMILY PROTEIN"/>
    <property type="match status" value="1"/>
</dbReference>
<comment type="similarity">
    <text evidence="1">Belongs to the short-chain dehydrogenases/reductases (SDR) family.</text>
</comment>
<evidence type="ECO:0000313" key="5">
    <source>
        <dbReference type="Proteomes" id="UP000078397"/>
    </source>
</evidence>
<dbReference type="GeneID" id="28858692"/>
<keyword evidence="5" id="KW-1185">Reference proteome</keyword>
<dbReference type="PRINTS" id="PR00080">
    <property type="entry name" value="SDRFAMILY"/>
</dbReference>
<dbReference type="OrthoDB" id="47007at2759"/>
<dbReference type="AlphaFoldDB" id="A0A179F0W2"/>
<dbReference type="Proteomes" id="UP000078397">
    <property type="component" value="Unassembled WGS sequence"/>
</dbReference>
<keyword evidence="3" id="KW-0560">Oxidoreductase</keyword>
<dbReference type="CDD" id="cd05233">
    <property type="entry name" value="SDR_c"/>
    <property type="match status" value="1"/>
</dbReference>
<dbReference type="PRINTS" id="PR00081">
    <property type="entry name" value="GDHRDH"/>
</dbReference>
<dbReference type="InterPro" id="IPR002347">
    <property type="entry name" value="SDR_fam"/>
</dbReference>
<organism evidence="4 5">
    <name type="scientific">Pochonia chlamydosporia 170</name>
    <dbReference type="NCBI Taxonomy" id="1380566"/>
    <lineage>
        <taxon>Eukaryota</taxon>
        <taxon>Fungi</taxon>
        <taxon>Dikarya</taxon>
        <taxon>Ascomycota</taxon>
        <taxon>Pezizomycotina</taxon>
        <taxon>Sordariomycetes</taxon>
        <taxon>Hypocreomycetidae</taxon>
        <taxon>Hypocreales</taxon>
        <taxon>Clavicipitaceae</taxon>
        <taxon>Pochonia</taxon>
    </lineage>
</organism>
<evidence type="ECO:0000313" key="4">
    <source>
        <dbReference type="EMBL" id="OAQ58723.1"/>
    </source>
</evidence>
<name>A0A179F0W2_METCM</name>
<dbReference type="InterPro" id="IPR020904">
    <property type="entry name" value="Sc_DH/Rdtase_CS"/>
</dbReference>
<dbReference type="SUPFAM" id="SSF51735">
    <property type="entry name" value="NAD(P)-binding Rossmann-fold domains"/>
    <property type="match status" value="1"/>
</dbReference>
<dbReference type="FunFam" id="3.40.50.720:FF:000374">
    <property type="entry name" value="3-oxoacyl-(Acyl-carrier-protein) reductase"/>
    <property type="match status" value="1"/>
</dbReference>
<evidence type="ECO:0000256" key="1">
    <source>
        <dbReference type="ARBA" id="ARBA00006484"/>
    </source>
</evidence>
<accession>A0A179F0W2</accession>
<sequence length="260" mass="27721">MSKSGSPTLNLSGKVAIVTGASRGIGRGIALELARRGAKIAATYVSSASATAVDELCDEISKLENGSVCVGIKDDLRDVQSFADIVQHTRAAFGESIDILINNAGAEVVKGLQDITDEDFDFVYHLNVRAPMLLLGQVLPHLRAPGRIISLGSVGARQGFKNLSLYCSSKAALEGMTRCWAAELGAKNHTANVVNPGPVQSDMLDKIPKDLVEMQKVLTPLENRLGTFDDIAQIVAWLASEESRWVTGQSISASGGYDMY</sequence>
<protein>
    <submittedName>
        <fullName evidence="4">Gluconate 5-dehydrogenase</fullName>
    </submittedName>
</protein>
<dbReference type="Gene3D" id="3.40.50.720">
    <property type="entry name" value="NAD(P)-binding Rossmann-like Domain"/>
    <property type="match status" value="1"/>
</dbReference>
<dbReference type="KEGG" id="pchm:VFPPC_16946"/>
<evidence type="ECO:0000256" key="3">
    <source>
        <dbReference type="ARBA" id="ARBA00023002"/>
    </source>
</evidence>
<dbReference type="PROSITE" id="PS00061">
    <property type="entry name" value="ADH_SHORT"/>
    <property type="match status" value="1"/>
</dbReference>
<proteinExistence type="inferred from homology"/>
<dbReference type="InterPro" id="IPR036291">
    <property type="entry name" value="NAD(P)-bd_dom_sf"/>
</dbReference>
<dbReference type="Pfam" id="PF13561">
    <property type="entry name" value="adh_short_C2"/>
    <property type="match status" value="1"/>
</dbReference>
<keyword evidence="2" id="KW-0521">NADP</keyword>
<comment type="caution">
    <text evidence="4">The sequence shown here is derived from an EMBL/GenBank/DDBJ whole genome shotgun (WGS) entry which is preliminary data.</text>
</comment>
<gene>
    <name evidence="4" type="ORF">VFPPC_16946</name>
</gene>
<dbReference type="EMBL" id="LSBJ02000014">
    <property type="protein sequence ID" value="OAQ58723.1"/>
    <property type="molecule type" value="Genomic_DNA"/>
</dbReference>
<dbReference type="RefSeq" id="XP_018136842.1">
    <property type="nucleotide sequence ID" value="XM_018294698.1"/>
</dbReference>
<dbReference type="STRING" id="1380566.A0A179F0W2"/>
<dbReference type="PANTHER" id="PTHR43639">
    <property type="entry name" value="OXIDOREDUCTASE, SHORT-CHAIN DEHYDROGENASE/REDUCTASE FAMILY (AFU_ORTHOLOGUE AFUA_5G02870)"/>
    <property type="match status" value="1"/>
</dbReference>